<accession>A0ABY4Y7L0</accession>
<evidence type="ECO:0000259" key="2">
    <source>
        <dbReference type="Pfam" id="PF12706"/>
    </source>
</evidence>
<dbReference type="InterPro" id="IPR036866">
    <property type="entry name" value="RibonucZ/Hydroxyglut_hydro"/>
</dbReference>
<sequence length="351" mass="40037">MPPSADDTLTKPELNISSSSYPKSDHCDGKLFFNPGLKTTKSWGQVWKMLRERKGKNPWPSFVENKAIPELADQLKTDEVSITYVNHASHLIQLHNMNILTDPVFAKRAGPMSLLGPKRVRKPGIELDELPAVDVILISHNHYDHMDLVALKKLQQKFQPLFIVPLGNRKYLKTKYFPKVIELDWWQTQTLTKMHSITLVPAQHWSMRGFKDTNTALWGGFWIQCDALKVYFCGDSGYGSHFKLIQERLGAPDISILPIGSYEPRWFMQEHHMNPEEAILASIDLQSSLSIATHHQTFRLSMEKINDPVINLNRRLIAHGLTTKEFIAPETGETITYCKSLKLDPTSPINT</sequence>
<keyword evidence="4" id="KW-1185">Reference proteome</keyword>
<dbReference type="Gene3D" id="3.60.15.10">
    <property type="entry name" value="Ribonuclease Z/Hydroxyacylglutathione hydrolase-like"/>
    <property type="match status" value="1"/>
</dbReference>
<dbReference type="EMBL" id="CP071527">
    <property type="protein sequence ID" value="USQ13431.1"/>
    <property type="molecule type" value="Genomic_DNA"/>
</dbReference>
<name>A0ABY4Y7L0_9GAMM</name>
<evidence type="ECO:0000313" key="3">
    <source>
        <dbReference type="EMBL" id="USQ13431.1"/>
    </source>
</evidence>
<evidence type="ECO:0000313" key="4">
    <source>
        <dbReference type="Proteomes" id="UP001057474"/>
    </source>
</evidence>
<dbReference type="SUPFAM" id="SSF56281">
    <property type="entry name" value="Metallo-hydrolase/oxidoreductase"/>
    <property type="match status" value="1"/>
</dbReference>
<feature type="domain" description="Metallo-beta-lactamase" evidence="2">
    <location>
        <begin position="98"/>
        <end position="295"/>
    </location>
</feature>
<organism evidence="3 4">
    <name type="scientific">Legionella lytica</name>
    <dbReference type="NCBI Taxonomy" id="96232"/>
    <lineage>
        <taxon>Bacteria</taxon>
        <taxon>Pseudomonadati</taxon>
        <taxon>Pseudomonadota</taxon>
        <taxon>Gammaproteobacteria</taxon>
        <taxon>Legionellales</taxon>
        <taxon>Legionellaceae</taxon>
        <taxon>Legionella</taxon>
    </lineage>
</organism>
<dbReference type="Pfam" id="PF12706">
    <property type="entry name" value="Lactamase_B_2"/>
    <property type="match status" value="1"/>
</dbReference>
<dbReference type="PANTHER" id="PTHR15032:SF4">
    <property type="entry name" value="N-ACYL-PHOSPHATIDYLETHANOLAMINE-HYDROLYZING PHOSPHOLIPASE D"/>
    <property type="match status" value="1"/>
</dbReference>
<reference evidence="3" key="1">
    <citation type="submission" date="2021-03" db="EMBL/GenBank/DDBJ databases">
        <title>Legionella lytica PCM 2298.</title>
        <authorList>
            <person name="Koper P."/>
        </authorList>
    </citation>
    <scope>NUCLEOTIDE SEQUENCE</scope>
    <source>
        <strain evidence="3">PCM 2298</strain>
    </source>
</reference>
<dbReference type="Proteomes" id="UP001057474">
    <property type="component" value="Chromosome"/>
</dbReference>
<dbReference type="PANTHER" id="PTHR15032">
    <property type="entry name" value="N-ACYL-PHOSPHATIDYLETHANOLAMINE-HYDROLYZING PHOSPHOLIPASE D"/>
    <property type="match status" value="1"/>
</dbReference>
<protein>
    <submittedName>
        <fullName evidence="3">MBL fold metallo-hydrolase</fullName>
    </submittedName>
</protein>
<dbReference type="InterPro" id="IPR001279">
    <property type="entry name" value="Metallo-B-lactamas"/>
</dbReference>
<proteinExistence type="predicted"/>
<gene>
    <name evidence="3" type="ORF">J2N86_12170</name>
</gene>
<feature type="region of interest" description="Disordered" evidence="1">
    <location>
        <begin position="1"/>
        <end position="21"/>
    </location>
</feature>
<dbReference type="RefSeq" id="WP_252579729.1">
    <property type="nucleotide sequence ID" value="NZ_CP071527.1"/>
</dbReference>
<evidence type="ECO:0000256" key="1">
    <source>
        <dbReference type="SAM" id="MobiDB-lite"/>
    </source>
</evidence>